<feature type="compositionally biased region" description="Polar residues" evidence="1">
    <location>
        <begin position="422"/>
        <end position="437"/>
    </location>
</feature>
<dbReference type="PANTHER" id="PTHR40465:SF1">
    <property type="entry name" value="DUF6534 DOMAIN-CONTAINING PROTEIN"/>
    <property type="match status" value="1"/>
</dbReference>
<gene>
    <name evidence="4" type="ORF">FB45DRAFT_518619</name>
</gene>
<dbReference type="PANTHER" id="PTHR40465">
    <property type="entry name" value="CHROMOSOME 1, WHOLE GENOME SHOTGUN SEQUENCE"/>
    <property type="match status" value="1"/>
</dbReference>
<dbReference type="EMBL" id="JARKIF010000008">
    <property type="protein sequence ID" value="KAJ7632927.1"/>
    <property type="molecule type" value="Genomic_DNA"/>
</dbReference>
<feature type="transmembrane region" description="Helical" evidence="2">
    <location>
        <begin position="107"/>
        <end position="127"/>
    </location>
</feature>
<feature type="transmembrane region" description="Helical" evidence="2">
    <location>
        <begin position="180"/>
        <end position="200"/>
    </location>
</feature>
<keyword evidence="2" id="KW-0472">Membrane</keyword>
<reference evidence="4" key="1">
    <citation type="submission" date="2023-03" db="EMBL/GenBank/DDBJ databases">
        <title>Massive genome expansion in bonnet fungi (Mycena s.s.) driven by repeated elements and novel gene families across ecological guilds.</title>
        <authorList>
            <consortium name="Lawrence Berkeley National Laboratory"/>
            <person name="Harder C.B."/>
            <person name="Miyauchi S."/>
            <person name="Viragh M."/>
            <person name="Kuo A."/>
            <person name="Thoen E."/>
            <person name="Andreopoulos B."/>
            <person name="Lu D."/>
            <person name="Skrede I."/>
            <person name="Drula E."/>
            <person name="Henrissat B."/>
            <person name="Morin E."/>
            <person name="Kohler A."/>
            <person name="Barry K."/>
            <person name="LaButti K."/>
            <person name="Morin E."/>
            <person name="Salamov A."/>
            <person name="Lipzen A."/>
            <person name="Mereny Z."/>
            <person name="Hegedus B."/>
            <person name="Baldrian P."/>
            <person name="Stursova M."/>
            <person name="Weitz H."/>
            <person name="Taylor A."/>
            <person name="Grigoriev I.V."/>
            <person name="Nagy L.G."/>
            <person name="Martin F."/>
            <person name="Kauserud H."/>
        </authorList>
    </citation>
    <scope>NUCLEOTIDE SEQUENCE</scope>
    <source>
        <strain evidence="4">9284</strain>
    </source>
</reference>
<proteinExistence type="predicted"/>
<evidence type="ECO:0000313" key="5">
    <source>
        <dbReference type="Proteomes" id="UP001221142"/>
    </source>
</evidence>
<feature type="transmembrane region" description="Helical" evidence="2">
    <location>
        <begin position="212"/>
        <end position="235"/>
    </location>
</feature>
<evidence type="ECO:0000256" key="2">
    <source>
        <dbReference type="SAM" id="Phobius"/>
    </source>
</evidence>
<keyword evidence="2" id="KW-0812">Transmembrane</keyword>
<dbReference type="Proteomes" id="UP001221142">
    <property type="component" value="Unassembled WGS sequence"/>
</dbReference>
<keyword evidence="2" id="KW-1133">Transmembrane helix</keyword>
<feature type="region of interest" description="Disordered" evidence="1">
    <location>
        <begin position="353"/>
        <end position="372"/>
    </location>
</feature>
<accession>A0AAD7BXB2</accession>
<sequence>MTLADQCIRILTMRGNHIDTLLSCCSSSAGCSQYMYQCASGVVNEPVSLLFYIPSFLPSPFALPILFFGPFQLSSPSFLPIHSMDPTTQVNPFASFPIEPNLGALEIGFLCSGFFFGVLTVQVLIYNRKFSKDPLSIKLLVVAIWVFELAELGCIAHAAYRLTINESGNVLAILSPPKTIGASFFFGSAVGPLVEAFYVSRLLRFSGKIYPALLGWLLAFARFGGWVFLSAHVIVMESVAQFVHDFGWLFAALLGMSAVVDLVISAWIAYFLACRRSQSAAQGEGESARQLLNRVILWTLQTGVITSLSFLGTLICYLLLGQYMIWLAVLAILTKVSSNCFLASLNARASPRARGIRSGNSSGPGRRPSARWAQTTASLHINPASTQSIGNIIELYQGSDDADHDDQMHNGRSAFSPDGTPTVLSRRSSRNSGYWAL</sequence>
<evidence type="ECO:0000313" key="4">
    <source>
        <dbReference type="EMBL" id="KAJ7632927.1"/>
    </source>
</evidence>
<evidence type="ECO:0000259" key="3">
    <source>
        <dbReference type="Pfam" id="PF20152"/>
    </source>
</evidence>
<name>A0AAD7BXB2_9AGAR</name>
<feature type="transmembrane region" description="Helical" evidence="2">
    <location>
        <begin position="49"/>
        <end position="69"/>
    </location>
</feature>
<feature type="compositionally biased region" description="Low complexity" evidence="1">
    <location>
        <begin position="356"/>
        <end position="367"/>
    </location>
</feature>
<dbReference type="Pfam" id="PF20152">
    <property type="entry name" value="DUF6534"/>
    <property type="match status" value="1"/>
</dbReference>
<dbReference type="AlphaFoldDB" id="A0AAD7BXB2"/>
<organism evidence="4 5">
    <name type="scientific">Roridomyces roridus</name>
    <dbReference type="NCBI Taxonomy" id="1738132"/>
    <lineage>
        <taxon>Eukaryota</taxon>
        <taxon>Fungi</taxon>
        <taxon>Dikarya</taxon>
        <taxon>Basidiomycota</taxon>
        <taxon>Agaricomycotina</taxon>
        <taxon>Agaricomycetes</taxon>
        <taxon>Agaricomycetidae</taxon>
        <taxon>Agaricales</taxon>
        <taxon>Marasmiineae</taxon>
        <taxon>Mycenaceae</taxon>
        <taxon>Roridomyces</taxon>
    </lineage>
</organism>
<evidence type="ECO:0000256" key="1">
    <source>
        <dbReference type="SAM" id="MobiDB-lite"/>
    </source>
</evidence>
<feature type="transmembrane region" description="Helical" evidence="2">
    <location>
        <begin position="295"/>
        <end position="320"/>
    </location>
</feature>
<comment type="caution">
    <text evidence="4">The sequence shown here is derived from an EMBL/GenBank/DDBJ whole genome shotgun (WGS) entry which is preliminary data.</text>
</comment>
<protein>
    <recommendedName>
        <fullName evidence="3">DUF6534 domain-containing protein</fullName>
    </recommendedName>
</protein>
<feature type="transmembrane region" description="Helical" evidence="2">
    <location>
        <begin position="326"/>
        <end position="347"/>
    </location>
</feature>
<dbReference type="InterPro" id="IPR045339">
    <property type="entry name" value="DUF6534"/>
</dbReference>
<feature type="transmembrane region" description="Helical" evidence="2">
    <location>
        <begin position="139"/>
        <end position="160"/>
    </location>
</feature>
<feature type="region of interest" description="Disordered" evidence="1">
    <location>
        <begin position="403"/>
        <end position="437"/>
    </location>
</feature>
<keyword evidence="5" id="KW-1185">Reference proteome</keyword>
<feature type="domain" description="DUF6534" evidence="3">
    <location>
        <begin position="257"/>
        <end position="350"/>
    </location>
</feature>
<feature type="transmembrane region" description="Helical" evidence="2">
    <location>
        <begin position="247"/>
        <end position="274"/>
    </location>
</feature>